<feature type="transmembrane region" description="Helical" evidence="8">
    <location>
        <begin position="76"/>
        <end position="95"/>
    </location>
</feature>
<sequence length="314" mass="34609">MPPSSREIHLAAFTDSTARHRETILFTLGKTPVTFAGLLDFVLIIIAGLIVKSLVTRAFRRRAETQSNPQGEHLMKMFATFSGYLILLLTGMIALENLGIQVTSLEGVLGVVGLGFGIGLQGVAANIIALFVILMEKSIMVGDLIELDGILGTVKEIRPRSTTIMSRDNVAIIIPNSHFISNKVINWSHLDKKIRLHLNVGIGMDVTRLDQARSIMLEVALAHPEVLTDPPPVVWFKDFGESSFDMELVFWVREGTLRHTVISDLNFALAERFHKENIELPYPYRTLIIKEGSGSGPRLGPFPEGSGRGSVKTD</sequence>
<dbReference type="Pfam" id="PF21082">
    <property type="entry name" value="MS_channel_3rd"/>
    <property type="match status" value="1"/>
</dbReference>
<dbReference type="InterPro" id="IPR052702">
    <property type="entry name" value="MscS-like_channel"/>
</dbReference>
<feature type="transmembrane region" description="Helical" evidence="8">
    <location>
        <begin position="35"/>
        <end position="55"/>
    </location>
</feature>
<evidence type="ECO:0000256" key="7">
    <source>
        <dbReference type="SAM" id="MobiDB-lite"/>
    </source>
</evidence>
<dbReference type="AlphaFoldDB" id="A0A7C3QTL8"/>
<dbReference type="InterPro" id="IPR011014">
    <property type="entry name" value="MscS_channel_TM-2"/>
</dbReference>
<evidence type="ECO:0000256" key="4">
    <source>
        <dbReference type="ARBA" id="ARBA00022692"/>
    </source>
</evidence>
<dbReference type="Gene3D" id="2.30.30.60">
    <property type="match status" value="1"/>
</dbReference>
<organism evidence="11">
    <name type="scientific">Leptospirillum ferriphilum</name>
    <dbReference type="NCBI Taxonomy" id="178606"/>
    <lineage>
        <taxon>Bacteria</taxon>
        <taxon>Pseudomonadati</taxon>
        <taxon>Nitrospirota</taxon>
        <taxon>Nitrospiria</taxon>
        <taxon>Nitrospirales</taxon>
        <taxon>Nitrospiraceae</taxon>
        <taxon>Leptospirillum</taxon>
    </lineage>
</organism>
<dbReference type="InterPro" id="IPR049278">
    <property type="entry name" value="MS_channel_C"/>
</dbReference>
<feature type="region of interest" description="Disordered" evidence="7">
    <location>
        <begin position="295"/>
        <end position="314"/>
    </location>
</feature>
<dbReference type="PROSITE" id="PS01246">
    <property type="entry name" value="UPF0003"/>
    <property type="match status" value="1"/>
</dbReference>
<reference evidence="11" key="1">
    <citation type="journal article" date="2020" name="mSystems">
        <title>Genome- and Community-Level Interaction Insights into Carbon Utilization and Element Cycling Functions of Hydrothermarchaeota in Hydrothermal Sediment.</title>
        <authorList>
            <person name="Zhou Z."/>
            <person name="Liu Y."/>
            <person name="Xu W."/>
            <person name="Pan J."/>
            <person name="Luo Z.H."/>
            <person name="Li M."/>
        </authorList>
    </citation>
    <scope>NUCLEOTIDE SEQUENCE [LARGE SCALE GENOMIC DNA]</scope>
    <source>
        <strain evidence="11">SpSt-902</strain>
    </source>
</reference>
<dbReference type="Pfam" id="PF00924">
    <property type="entry name" value="MS_channel_2nd"/>
    <property type="match status" value="1"/>
</dbReference>
<evidence type="ECO:0000256" key="2">
    <source>
        <dbReference type="ARBA" id="ARBA00008017"/>
    </source>
</evidence>
<keyword evidence="4 8" id="KW-0812">Transmembrane</keyword>
<dbReference type="GO" id="GO:0008381">
    <property type="term" value="F:mechanosensitive monoatomic ion channel activity"/>
    <property type="evidence" value="ECO:0007669"/>
    <property type="project" value="UniProtKB-ARBA"/>
</dbReference>
<keyword evidence="6 8" id="KW-0472">Membrane</keyword>
<evidence type="ECO:0000256" key="8">
    <source>
        <dbReference type="SAM" id="Phobius"/>
    </source>
</evidence>
<feature type="domain" description="Mechanosensitive ion channel MscS" evidence="9">
    <location>
        <begin position="123"/>
        <end position="189"/>
    </location>
</feature>
<dbReference type="PANTHER" id="PTHR30347">
    <property type="entry name" value="POTASSIUM CHANNEL RELATED"/>
    <property type="match status" value="1"/>
</dbReference>
<keyword evidence="5 8" id="KW-1133">Transmembrane helix</keyword>
<feature type="domain" description="Mechanosensitive ion channel MscS C-terminal" evidence="10">
    <location>
        <begin position="198"/>
        <end position="280"/>
    </location>
</feature>
<dbReference type="SUPFAM" id="SSF82861">
    <property type="entry name" value="Mechanosensitive channel protein MscS (YggB), transmembrane region"/>
    <property type="match status" value="1"/>
</dbReference>
<evidence type="ECO:0000313" key="11">
    <source>
        <dbReference type="EMBL" id="HFT93135.1"/>
    </source>
</evidence>
<dbReference type="SUPFAM" id="SSF50182">
    <property type="entry name" value="Sm-like ribonucleoproteins"/>
    <property type="match status" value="1"/>
</dbReference>
<gene>
    <name evidence="11" type="ORF">ENX03_04175</name>
</gene>
<dbReference type="InterPro" id="IPR023408">
    <property type="entry name" value="MscS_beta-dom_sf"/>
</dbReference>
<keyword evidence="3" id="KW-1003">Cell membrane</keyword>
<comment type="subcellular location">
    <subcellularLocation>
        <location evidence="1">Cell membrane</location>
        <topology evidence="1">Multi-pass membrane protein</topology>
    </subcellularLocation>
</comment>
<comment type="similarity">
    <text evidence="2">Belongs to the MscS (TC 1.A.23) family.</text>
</comment>
<evidence type="ECO:0000259" key="9">
    <source>
        <dbReference type="Pfam" id="PF00924"/>
    </source>
</evidence>
<dbReference type="Gene3D" id="3.30.70.100">
    <property type="match status" value="1"/>
</dbReference>
<evidence type="ECO:0000256" key="1">
    <source>
        <dbReference type="ARBA" id="ARBA00004651"/>
    </source>
</evidence>
<dbReference type="GO" id="GO:0005886">
    <property type="term" value="C:plasma membrane"/>
    <property type="evidence" value="ECO:0007669"/>
    <property type="project" value="UniProtKB-SubCell"/>
</dbReference>
<dbReference type="InterPro" id="IPR011066">
    <property type="entry name" value="MscS_channel_C_sf"/>
</dbReference>
<evidence type="ECO:0000259" key="10">
    <source>
        <dbReference type="Pfam" id="PF21082"/>
    </source>
</evidence>
<dbReference type="InterPro" id="IPR010920">
    <property type="entry name" value="LSM_dom_sf"/>
</dbReference>
<dbReference type="EMBL" id="DTMM01000082">
    <property type="protein sequence ID" value="HFT93135.1"/>
    <property type="molecule type" value="Genomic_DNA"/>
</dbReference>
<dbReference type="InterPro" id="IPR006685">
    <property type="entry name" value="MscS_channel_2nd"/>
</dbReference>
<dbReference type="SUPFAM" id="SSF82689">
    <property type="entry name" value="Mechanosensitive channel protein MscS (YggB), C-terminal domain"/>
    <property type="match status" value="1"/>
</dbReference>
<dbReference type="InterPro" id="IPR006686">
    <property type="entry name" value="MscS_channel_CS"/>
</dbReference>
<evidence type="ECO:0000256" key="5">
    <source>
        <dbReference type="ARBA" id="ARBA00022989"/>
    </source>
</evidence>
<comment type="caution">
    <text evidence="11">The sequence shown here is derived from an EMBL/GenBank/DDBJ whole genome shotgun (WGS) entry which is preliminary data.</text>
</comment>
<evidence type="ECO:0000256" key="6">
    <source>
        <dbReference type="ARBA" id="ARBA00023136"/>
    </source>
</evidence>
<feature type="transmembrane region" description="Helical" evidence="8">
    <location>
        <begin position="107"/>
        <end position="134"/>
    </location>
</feature>
<evidence type="ECO:0000256" key="3">
    <source>
        <dbReference type="ARBA" id="ARBA00022475"/>
    </source>
</evidence>
<name>A0A7C3QTL8_9BACT</name>
<dbReference type="Gene3D" id="1.10.287.1260">
    <property type="match status" value="1"/>
</dbReference>
<dbReference type="PANTHER" id="PTHR30347:SF1">
    <property type="entry name" value="MECHANOSENSITIVE CHANNEL MSCK"/>
    <property type="match status" value="1"/>
</dbReference>
<accession>A0A7C3QTL8</accession>
<proteinExistence type="inferred from homology"/>
<protein>
    <submittedName>
        <fullName evidence="11">Mechanosensitive ion channel</fullName>
    </submittedName>
</protein>